<evidence type="ECO:0000256" key="2">
    <source>
        <dbReference type="SAM" id="Phobius"/>
    </source>
</evidence>
<accession>A0A8J5S7L9</accession>
<dbReference type="EMBL" id="JAAALK010000283">
    <property type="protein sequence ID" value="KAG8070301.1"/>
    <property type="molecule type" value="Genomic_DNA"/>
</dbReference>
<feature type="transmembrane region" description="Helical" evidence="2">
    <location>
        <begin position="12"/>
        <end position="35"/>
    </location>
</feature>
<protein>
    <submittedName>
        <fullName evidence="3">Uncharacterized protein</fullName>
    </submittedName>
</protein>
<evidence type="ECO:0000313" key="3">
    <source>
        <dbReference type="EMBL" id="KAG8070301.1"/>
    </source>
</evidence>
<feature type="region of interest" description="Disordered" evidence="1">
    <location>
        <begin position="66"/>
        <end position="87"/>
    </location>
</feature>
<keyword evidence="2" id="KW-0472">Membrane</keyword>
<sequence>MRKPIQLTREISVLCISYFIGFIFPVHVLCALMIITMSLKLFNLAYLPYNELFFFFGECFEAFAPSRRRPSKTSNASQDAQRTKACF</sequence>
<comment type="caution">
    <text evidence="3">The sequence shown here is derived from an EMBL/GenBank/DDBJ whole genome shotgun (WGS) entry which is preliminary data.</text>
</comment>
<name>A0A8J5S7L9_ZIZPA</name>
<keyword evidence="2" id="KW-0812">Transmembrane</keyword>
<gene>
    <name evidence="3" type="ORF">GUJ93_ZPchr0006g41830</name>
</gene>
<keyword evidence="4" id="KW-1185">Reference proteome</keyword>
<organism evidence="3 4">
    <name type="scientific">Zizania palustris</name>
    <name type="common">Northern wild rice</name>
    <dbReference type="NCBI Taxonomy" id="103762"/>
    <lineage>
        <taxon>Eukaryota</taxon>
        <taxon>Viridiplantae</taxon>
        <taxon>Streptophyta</taxon>
        <taxon>Embryophyta</taxon>
        <taxon>Tracheophyta</taxon>
        <taxon>Spermatophyta</taxon>
        <taxon>Magnoliopsida</taxon>
        <taxon>Liliopsida</taxon>
        <taxon>Poales</taxon>
        <taxon>Poaceae</taxon>
        <taxon>BOP clade</taxon>
        <taxon>Oryzoideae</taxon>
        <taxon>Oryzeae</taxon>
        <taxon>Zizaniinae</taxon>
        <taxon>Zizania</taxon>
    </lineage>
</organism>
<keyword evidence="2" id="KW-1133">Transmembrane helix</keyword>
<dbReference type="Proteomes" id="UP000729402">
    <property type="component" value="Unassembled WGS sequence"/>
</dbReference>
<reference evidence="3" key="1">
    <citation type="journal article" date="2021" name="bioRxiv">
        <title>Whole Genome Assembly and Annotation of Northern Wild Rice, Zizania palustris L., Supports a Whole Genome Duplication in the Zizania Genus.</title>
        <authorList>
            <person name="Haas M."/>
            <person name="Kono T."/>
            <person name="Macchietto M."/>
            <person name="Millas R."/>
            <person name="McGilp L."/>
            <person name="Shao M."/>
            <person name="Duquette J."/>
            <person name="Hirsch C.N."/>
            <person name="Kimball J."/>
        </authorList>
    </citation>
    <scope>NUCLEOTIDE SEQUENCE</scope>
    <source>
        <tissue evidence="3">Fresh leaf tissue</tissue>
    </source>
</reference>
<reference evidence="3" key="2">
    <citation type="submission" date="2021-02" db="EMBL/GenBank/DDBJ databases">
        <authorList>
            <person name="Kimball J.A."/>
            <person name="Haas M.W."/>
            <person name="Macchietto M."/>
            <person name="Kono T."/>
            <person name="Duquette J."/>
            <person name="Shao M."/>
        </authorList>
    </citation>
    <scope>NUCLEOTIDE SEQUENCE</scope>
    <source>
        <tissue evidence="3">Fresh leaf tissue</tissue>
    </source>
</reference>
<dbReference type="AlphaFoldDB" id="A0A8J5S7L9"/>
<evidence type="ECO:0000256" key="1">
    <source>
        <dbReference type="SAM" id="MobiDB-lite"/>
    </source>
</evidence>
<evidence type="ECO:0000313" key="4">
    <source>
        <dbReference type="Proteomes" id="UP000729402"/>
    </source>
</evidence>
<proteinExistence type="predicted"/>